<name>A0A1Y3PGX1_9BACI</name>
<proteinExistence type="predicted"/>
<dbReference type="AlphaFoldDB" id="A0A1Y3PGX1"/>
<gene>
    <name evidence="1" type="ORF">BAA01_11540</name>
</gene>
<organism evidence="1 2">
    <name type="scientific">Bacillus thermozeamaize</name>
    <dbReference type="NCBI Taxonomy" id="230954"/>
    <lineage>
        <taxon>Bacteria</taxon>
        <taxon>Bacillati</taxon>
        <taxon>Bacillota</taxon>
        <taxon>Bacilli</taxon>
        <taxon>Bacillales</taxon>
        <taxon>Bacillaceae</taxon>
        <taxon>Bacillus</taxon>
    </lineage>
</organism>
<dbReference type="SUPFAM" id="SSF46785">
    <property type="entry name" value="Winged helix' DNA-binding domain"/>
    <property type="match status" value="1"/>
</dbReference>
<comment type="caution">
    <text evidence="1">The sequence shown here is derived from an EMBL/GenBank/DDBJ whole genome shotgun (WGS) entry which is preliminary data.</text>
</comment>
<evidence type="ECO:0000313" key="2">
    <source>
        <dbReference type="Proteomes" id="UP000196475"/>
    </source>
</evidence>
<dbReference type="Proteomes" id="UP000196475">
    <property type="component" value="Unassembled WGS sequence"/>
</dbReference>
<dbReference type="EMBL" id="LZRT01000087">
    <property type="protein sequence ID" value="OUM86635.1"/>
    <property type="molecule type" value="Genomic_DNA"/>
</dbReference>
<accession>A0A1Y3PGX1</accession>
<sequence length="215" mass="25512">MEKLKALRRRMQEAEVRARNQDHSWADTLLEDVERVERRANERGFMLIRRRQKNNARFSQVISENFFCLTQHEYMTGAEKALLIDLLSLLELGTNAIVHPKHGRFCTVTEIAELLKRETRSVRRLISPMIEKGVIYELVDPSEIKEYGRVITERPLYVNPEIAYAGDRDKVNAVLARQVLQYDHIKRNKIDLPWKLEYEAHAEYARLVRRKKRRK</sequence>
<protein>
    <submittedName>
        <fullName evidence="1">Uncharacterized protein</fullName>
    </submittedName>
</protein>
<dbReference type="InterPro" id="IPR036390">
    <property type="entry name" value="WH_DNA-bd_sf"/>
</dbReference>
<reference evidence="2" key="1">
    <citation type="submission" date="2016-06" db="EMBL/GenBank/DDBJ databases">
        <authorList>
            <person name="Nascimento L."/>
            <person name="Pereira R.V."/>
            <person name="Martins L.F."/>
            <person name="Quaggio R.B."/>
            <person name="Silva A.M."/>
            <person name="Setubal J.C."/>
        </authorList>
    </citation>
    <scope>NUCLEOTIDE SEQUENCE [LARGE SCALE GENOMIC DNA]</scope>
</reference>
<evidence type="ECO:0000313" key="1">
    <source>
        <dbReference type="EMBL" id="OUM86635.1"/>
    </source>
</evidence>